<reference evidence="4" key="1">
    <citation type="submission" date="2012-09" db="EMBL/GenBank/DDBJ databases">
        <title>Genome sequencing and comparative transcriptomics of race 1 and race 4 of banana pathogen: Fusarium oxysporum f. sp. cubense.</title>
        <authorList>
            <person name="Fang X."/>
            <person name="Huang J."/>
        </authorList>
    </citation>
    <scope>NUCLEOTIDE SEQUENCE [LARGE SCALE GENOMIC DNA]</scope>
    <source>
        <strain evidence="4">race 1</strain>
    </source>
</reference>
<feature type="compositionally biased region" description="Low complexity" evidence="1">
    <location>
        <begin position="270"/>
        <end position="286"/>
    </location>
</feature>
<feature type="compositionally biased region" description="Low complexity" evidence="1">
    <location>
        <begin position="386"/>
        <end position="407"/>
    </location>
</feature>
<reference evidence="4" key="2">
    <citation type="journal article" date="2014" name="PLoS ONE">
        <title>Genome and Transcriptome Analysis of the Fungal Pathogen Fusarium oxysporum f. sp. cubense Causing Banana Vascular Wilt Disease.</title>
        <authorList>
            <person name="Guo L."/>
            <person name="Han L."/>
            <person name="Yang L."/>
            <person name="Zeng H."/>
            <person name="Fan D."/>
            <person name="Zhu Y."/>
            <person name="Feng Y."/>
            <person name="Wang G."/>
            <person name="Peng C."/>
            <person name="Jiang X."/>
            <person name="Zhou D."/>
            <person name="Ni P."/>
            <person name="Liang C."/>
            <person name="Liu L."/>
            <person name="Wang J."/>
            <person name="Mao C."/>
            <person name="Fang X."/>
            <person name="Peng M."/>
            <person name="Huang J."/>
        </authorList>
    </citation>
    <scope>NUCLEOTIDE SEQUENCE [LARGE SCALE GENOMIC DNA]</scope>
    <source>
        <strain evidence="4">race 1</strain>
    </source>
</reference>
<proteinExistence type="predicted"/>
<evidence type="ECO:0008006" key="5">
    <source>
        <dbReference type="Google" id="ProtNLM"/>
    </source>
</evidence>
<dbReference type="OrthoDB" id="4811040at2759"/>
<dbReference type="VEuPathDB" id="FungiDB:FOC1_g10004204"/>
<sequence length="416" mass="45345">MHVLSLFMAALAPATLINGSPILGHHKQKNASIDHGNIVSHVRVKRDVPLTARDIEEADQHGVDLNKMYKHSILKHSDGSDYSIWVHSSFNPNFLADEESGNDVPDLGKRWDGFTGAYNRMPKQFKLDEDSNTCSWSDWVKRTDNRKNRGGWKLGPDDAYYSSDILVGGSNTGANMRFSVRKSQGRTLILGTKDVGSVTHDAFHKFRRKINGVWRMAGKGKMRCWTGDDGASLLRWEIDRSDRDVEAENTCPPKSDSYQPKPKEQAAPSYYPQTEQYQEPNPQQQQDAPAKDSTSHTPHGGDTPTKASTATSKSRIRPQGDIPTKTSANATTTTSTSHTPLPEDIPTTTAASATSTITSTITSTTTSTTTSTAAIDPAGRISTGRGSSRILSITPSSSVSSPRSSGLQTSTRLRGL</sequence>
<feature type="chain" id="PRO_5004120486" description="Ecp2 effector protein domain-containing protein" evidence="2">
    <location>
        <begin position="20"/>
        <end position="416"/>
    </location>
</feature>
<feature type="signal peptide" evidence="2">
    <location>
        <begin position="1"/>
        <end position="19"/>
    </location>
</feature>
<feature type="compositionally biased region" description="Low complexity" evidence="1">
    <location>
        <begin position="347"/>
        <end position="375"/>
    </location>
</feature>
<feature type="compositionally biased region" description="Low complexity" evidence="1">
    <location>
        <begin position="324"/>
        <end position="339"/>
    </location>
</feature>
<dbReference type="HOGENOM" id="CLU_047428_0_0_1"/>
<protein>
    <recommendedName>
        <fullName evidence="5">Ecp2 effector protein domain-containing protein</fullName>
    </recommendedName>
</protein>
<accession>N4U499</accession>
<evidence type="ECO:0000256" key="2">
    <source>
        <dbReference type="SAM" id="SignalP"/>
    </source>
</evidence>
<dbReference type="Proteomes" id="UP000016928">
    <property type="component" value="Unassembled WGS sequence"/>
</dbReference>
<evidence type="ECO:0000256" key="1">
    <source>
        <dbReference type="SAM" id="MobiDB-lite"/>
    </source>
</evidence>
<dbReference type="OMA" id="HGNIVSH"/>
<dbReference type="AlphaFoldDB" id="N4U499"/>
<dbReference type="STRING" id="1229664.N4U499"/>
<evidence type="ECO:0000313" key="3">
    <source>
        <dbReference type="EMBL" id="ENH63601.1"/>
    </source>
</evidence>
<evidence type="ECO:0000313" key="4">
    <source>
        <dbReference type="Proteomes" id="UP000016928"/>
    </source>
</evidence>
<feature type="region of interest" description="Disordered" evidence="1">
    <location>
        <begin position="243"/>
        <end position="416"/>
    </location>
</feature>
<name>N4U499_FUSC1</name>
<organism evidence="3 4">
    <name type="scientific">Fusarium oxysporum f. sp. cubense (strain race 1)</name>
    <name type="common">Panama disease fungus</name>
    <dbReference type="NCBI Taxonomy" id="1229664"/>
    <lineage>
        <taxon>Eukaryota</taxon>
        <taxon>Fungi</taxon>
        <taxon>Dikarya</taxon>
        <taxon>Ascomycota</taxon>
        <taxon>Pezizomycotina</taxon>
        <taxon>Sordariomycetes</taxon>
        <taxon>Hypocreomycetidae</taxon>
        <taxon>Hypocreales</taxon>
        <taxon>Nectriaceae</taxon>
        <taxon>Fusarium</taxon>
        <taxon>Fusarium oxysporum species complex</taxon>
    </lineage>
</organism>
<gene>
    <name evidence="3" type="ORF">FOC1_g10004204</name>
</gene>
<keyword evidence="2" id="KW-0732">Signal</keyword>
<dbReference type="EMBL" id="KB730877">
    <property type="protein sequence ID" value="ENH63601.1"/>
    <property type="molecule type" value="Genomic_DNA"/>
</dbReference>